<keyword evidence="3" id="KW-1185">Reference proteome</keyword>
<evidence type="ECO:0000313" key="3">
    <source>
        <dbReference type="Proteomes" id="UP000015105"/>
    </source>
</evidence>
<reference evidence="2" key="4">
    <citation type="submission" date="2019-03" db="UniProtKB">
        <authorList>
            <consortium name="EnsemblPlants"/>
        </authorList>
    </citation>
    <scope>IDENTIFICATION</scope>
</reference>
<dbReference type="Gramene" id="AET6Gv20821500.8">
    <property type="protein sequence ID" value="AET6Gv20821500.8"/>
    <property type="gene ID" value="AET6Gv20821500"/>
</dbReference>
<reference evidence="3" key="1">
    <citation type="journal article" date="2014" name="Science">
        <title>Ancient hybridizations among the ancestral genomes of bread wheat.</title>
        <authorList>
            <consortium name="International Wheat Genome Sequencing Consortium,"/>
            <person name="Marcussen T."/>
            <person name="Sandve S.R."/>
            <person name="Heier L."/>
            <person name="Spannagl M."/>
            <person name="Pfeifer M."/>
            <person name="Jakobsen K.S."/>
            <person name="Wulff B.B."/>
            <person name="Steuernagel B."/>
            <person name="Mayer K.F."/>
            <person name="Olsen O.A."/>
        </authorList>
    </citation>
    <scope>NUCLEOTIDE SEQUENCE [LARGE SCALE GENOMIC DNA]</scope>
    <source>
        <strain evidence="3">cv. AL8/78</strain>
    </source>
</reference>
<name>A0A453PR53_AEGTS</name>
<proteinExistence type="predicted"/>
<evidence type="ECO:0000313" key="2">
    <source>
        <dbReference type="EnsemblPlants" id="AET6Gv20821500.8"/>
    </source>
</evidence>
<accession>A0A453PR53</accession>
<reference evidence="3" key="2">
    <citation type="journal article" date="2017" name="Nat. Plants">
        <title>The Aegilops tauschii genome reveals multiple impacts of transposons.</title>
        <authorList>
            <person name="Zhao G."/>
            <person name="Zou C."/>
            <person name="Li K."/>
            <person name="Wang K."/>
            <person name="Li T."/>
            <person name="Gao L."/>
            <person name="Zhang X."/>
            <person name="Wang H."/>
            <person name="Yang Z."/>
            <person name="Liu X."/>
            <person name="Jiang W."/>
            <person name="Mao L."/>
            <person name="Kong X."/>
            <person name="Jiao Y."/>
            <person name="Jia J."/>
        </authorList>
    </citation>
    <scope>NUCLEOTIDE SEQUENCE [LARGE SCALE GENOMIC DNA]</scope>
    <source>
        <strain evidence="3">cv. AL8/78</strain>
    </source>
</reference>
<dbReference type="AlphaFoldDB" id="A0A453PR53"/>
<sequence>PPCPGPCLPPLPPPLSHLRPANPMHILTYAPSPKRSTSLLLLLRDDSAAAELNKPVRININSRCGTKKTHQVAGVLSYPTGRRPPAPPTPFRPSLVHRAGRRGTRRRLASIFLPISGGRRRKAPATACPTARADAGASKQSSRPRARIRRGIGKGGTRLHGGALRRV</sequence>
<reference evidence="2" key="5">
    <citation type="journal article" date="2021" name="G3 (Bethesda)">
        <title>Aegilops tauschii genome assembly Aet v5.0 features greater sequence contiguity and improved annotation.</title>
        <authorList>
            <person name="Wang L."/>
            <person name="Zhu T."/>
            <person name="Rodriguez J.C."/>
            <person name="Deal K.R."/>
            <person name="Dubcovsky J."/>
            <person name="McGuire P.E."/>
            <person name="Lux T."/>
            <person name="Spannagl M."/>
            <person name="Mayer K.F.X."/>
            <person name="Baldrich P."/>
            <person name="Meyers B.C."/>
            <person name="Huo N."/>
            <person name="Gu Y.Q."/>
            <person name="Zhou H."/>
            <person name="Devos K.M."/>
            <person name="Bennetzen J.L."/>
            <person name="Unver T."/>
            <person name="Budak H."/>
            <person name="Gulick P.J."/>
            <person name="Galiba G."/>
            <person name="Kalapos B."/>
            <person name="Nelson D.R."/>
            <person name="Li P."/>
            <person name="You F.M."/>
            <person name="Luo M.C."/>
            <person name="Dvorak J."/>
        </authorList>
    </citation>
    <scope>NUCLEOTIDE SEQUENCE [LARGE SCALE GENOMIC DNA]</scope>
    <source>
        <strain evidence="2">cv. AL8/78</strain>
    </source>
</reference>
<feature type="compositionally biased region" description="Basic residues" evidence="1">
    <location>
        <begin position="142"/>
        <end position="152"/>
    </location>
</feature>
<protein>
    <submittedName>
        <fullName evidence="2">Uncharacterized protein</fullName>
    </submittedName>
</protein>
<evidence type="ECO:0000256" key="1">
    <source>
        <dbReference type="SAM" id="MobiDB-lite"/>
    </source>
</evidence>
<feature type="region of interest" description="Disordered" evidence="1">
    <location>
        <begin position="119"/>
        <end position="167"/>
    </location>
</feature>
<organism evidence="2 3">
    <name type="scientific">Aegilops tauschii subsp. strangulata</name>
    <name type="common">Goatgrass</name>
    <dbReference type="NCBI Taxonomy" id="200361"/>
    <lineage>
        <taxon>Eukaryota</taxon>
        <taxon>Viridiplantae</taxon>
        <taxon>Streptophyta</taxon>
        <taxon>Embryophyta</taxon>
        <taxon>Tracheophyta</taxon>
        <taxon>Spermatophyta</taxon>
        <taxon>Magnoliopsida</taxon>
        <taxon>Liliopsida</taxon>
        <taxon>Poales</taxon>
        <taxon>Poaceae</taxon>
        <taxon>BOP clade</taxon>
        <taxon>Pooideae</taxon>
        <taxon>Triticodae</taxon>
        <taxon>Triticeae</taxon>
        <taxon>Triticinae</taxon>
        <taxon>Aegilops</taxon>
    </lineage>
</organism>
<reference evidence="2" key="3">
    <citation type="journal article" date="2017" name="Nature">
        <title>Genome sequence of the progenitor of the wheat D genome Aegilops tauschii.</title>
        <authorList>
            <person name="Luo M.C."/>
            <person name="Gu Y.Q."/>
            <person name="Puiu D."/>
            <person name="Wang H."/>
            <person name="Twardziok S.O."/>
            <person name="Deal K.R."/>
            <person name="Huo N."/>
            <person name="Zhu T."/>
            <person name="Wang L."/>
            <person name="Wang Y."/>
            <person name="McGuire P.E."/>
            <person name="Liu S."/>
            <person name="Long H."/>
            <person name="Ramasamy R.K."/>
            <person name="Rodriguez J.C."/>
            <person name="Van S.L."/>
            <person name="Yuan L."/>
            <person name="Wang Z."/>
            <person name="Xia Z."/>
            <person name="Xiao L."/>
            <person name="Anderson O.D."/>
            <person name="Ouyang S."/>
            <person name="Liang Y."/>
            <person name="Zimin A.V."/>
            <person name="Pertea G."/>
            <person name="Qi P."/>
            <person name="Bennetzen J.L."/>
            <person name="Dai X."/>
            <person name="Dawson M.W."/>
            <person name="Muller H.G."/>
            <person name="Kugler K."/>
            <person name="Rivarola-Duarte L."/>
            <person name="Spannagl M."/>
            <person name="Mayer K.F.X."/>
            <person name="Lu F.H."/>
            <person name="Bevan M.W."/>
            <person name="Leroy P."/>
            <person name="Li P."/>
            <person name="You F.M."/>
            <person name="Sun Q."/>
            <person name="Liu Z."/>
            <person name="Lyons E."/>
            <person name="Wicker T."/>
            <person name="Salzberg S.L."/>
            <person name="Devos K.M."/>
            <person name="Dvorak J."/>
        </authorList>
    </citation>
    <scope>NUCLEOTIDE SEQUENCE [LARGE SCALE GENOMIC DNA]</scope>
    <source>
        <strain evidence="2">cv. AL8/78</strain>
    </source>
</reference>
<dbReference type="Proteomes" id="UP000015105">
    <property type="component" value="Chromosome 6D"/>
</dbReference>
<dbReference type="EnsemblPlants" id="AET6Gv20821500.8">
    <property type="protein sequence ID" value="AET6Gv20821500.8"/>
    <property type="gene ID" value="AET6Gv20821500"/>
</dbReference>